<evidence type="ECO:0000256" key="2">
    <source>
        <dbReference type="ARBA" id="ARBA00022801"/>
    </source>
</evidence>
<evidence type="ECO:0000313" key="5">
    <source>
        <dbReference type="Proteomes" id="UP000432464"/>
    </source>
</evidence>
<dbReference type="Gene3D" id="3.40.50.1820">
    <property type="entry name" value="alpha/beta hydrolase"/>
    <property type="match status" value="1"/>
</dbReference>
<evidence type="ECO:0000259" key="3">
    <source>
        <dbReference type="Pfam" id="PF02129"/>
    </source>
</evidence>
<dbReference type="EMBL" id="WMBB01000005">
    <property type="protein sequence ID" value="MTE13444.1"/>
    <property type="molecule type" value="Genomic_DNA"/>
</dbReference>
<name>A0A6I3KYX5_9NOCA</name>
<dbReference type="Proteomes" id="UP000432464">
    <property type="component" value="Unassembled WGS sequence"/>
</dbReference>
<proteinExistence type="inferred from homology"/>
<comment type="similarity">
    <text evidence="1">Belongs to the AB hydrolase superfamily.</text>
</comment>
<protein>
    <submittedName>
        <fullName evidence="4">Alpha/beta fold hydrolase</fullName>
    </submittedName>
</protein>
<dbReference type="PANTHER" id="PTHR22946:SF9">
    <property type="entry name" value="POLYKETIDE TRANSFERASE AF380"/>
    <property type="match status" value="1"/>
</dbReference>
<accession>A0A6I3KYX5</accession>
<organism evidence="4 5">
    <name type="scientific">Nocardia aurantiaca</name>
    <dbReference type="NCBI Taxonomy" id="2675850"/>
    <lineage>
        <taxon>Bacteria</taxon>
        <taxon>Bacillati</taxon>
        <taxon>Actinomycetota</taxon>
        <taxon>Actinomycetes</taxon>
        <taxon>Mycobacteriales</taxon>
        <taxon>Nocardiaceae</taxon>
        <taxon>Nocardia</taxon>
    </lineage>
</organism>
<dbReference type="InterPro" id="IPR029058">
    <property type="entry name" value="AB_hydrolase_fold"/>
</dbReference>
<keyword evidence="5" id="KW-1185">Reference proteome</keyword>
<feature type="domain" description="Xaa-Pro dipeptidyl-peptidase-like" evidence="3">
    <location>
        <begin position="19"/>
        <end position="151"/>
    </location>
</feature>
<comment type="caution">
    <text evidence="4">The sequence shown here is derived from an EMBL/GenBank/DDBJ whole genome shotgun (WGS) entry which is preliminary data.</text>
</comment>
<evidence type="ECO:0000313" key="4">
    <source>
        <dbReference type="EMBL" id="MTE13444.1"/>
    </source>
</evidence>
<reference evidence="4 5" key="1">
    <citation type="submission" date="2019-11" db="EMBL/GenBank/DDBJ databases">
        <title>Nocardia sp. nov. CT2-14 isolated from soil.</title>
        <authorList>
            <person name="Kanchanasin P."/>
            <person name="Tanasupawat S."/>
            <person name="Yuki M."/>
            <person name="Kudo T."/>
        </authorList>
    </citation>
    <scope>NUCLEOTIDE SEQUENCE [LARGE SCALE GENOMIC DNA]</scope>
    <source>
        <strain evidence="4 5">CT2-14</strain>
    </source>
</reference>
<dbReference type="Pfam" id="PF02129">
    <property type="entry name" value="Peptidase_S15"/>
    <property type="match status" value="1"/>
</dbReference>
<dbReference type="AlphaFoldDB" id="A0A6I3KYX5"/>
<dbReference type="SUPFAM" id="SSF53474">
    <property type="entry name" value="alpha/beta-Hydrolases"/>
    <property type="match status" value="1"/>
</dbReference>
<dbReference type="PANTHER" id="PTHR22946">
    <property type="entry name" value="DIENELACTONE HYDROLASE DOMAIN-CONTAINING PROTEIN-RELATED"/>
    <property type="match status" value="1"/>
</dbReference>
<gene>
    <name evidence="4" type="ORF">GLP40_11750</name>
</gene>
<dbReference type="InterPro" id="IPR000383">
    <property type="entry name" value="Xaa-Pro-like_dom"/>
</dbReference>
<dbReference type="InterPro" id="IPR050261">
    <property type="entry name" value="FrsA_esterase"/>
</dbReference>
<dbReference type="GO" id="GO:0052689">
    <property type="term" value="F:carboxylic ester hydrolase activity"/>
    <property type="evidence" value="ECO:0007669"/>
    <property type="project" value="UniProtKB-ARBA"/>
</dbReference>
<sequence>MSETGTGATRHDVWFPSEDGARCAATLYLPDGRSGARPPVIVMAHGLGAIRAMGLAAYAERFTAAGYACLVFDYRHFGDSEGMPRYLLSTREQRADWAAAIAFARRLPQVDGDRIVAWGTSFGGGHAIYTAAQRPAGLVAAIAQCPFTDGIASTLAIPPINSVKATLAGVRDVVGALLGRAPYMITTAGPVHGTALMTAPDAESGYLALVPPGSDFRNEAAARVVFDILTDRPGRLTDRIEVPILFAVCETDSVAPAKPTLRYAARAPRGEVRTCADGHFDIYRGAAFERVVADQLDFLRRHVALTPEGAPQA</sequence>
<dbReference type="RefSeq" id="WP_154787919.1">
    <property type="nucleotide sequence ID" value="NZ_WMBB01000005.1"/>
</dbReference>
<keyword evidence="2 4" id="KW-0378">Hydrolase</keyword>
<evidence type="ECO:0000256" key="1">
    <source>
        <dbReference type="ARBA" id="ARBA00008645"/>
    </source>
</evidence>